<sequence length="70" mass="7844">MEPLPYSDNGQISHRNQAWRSLTYATDGVDRDSYCSDVPVSPLKLDLKVWLASDLDSVPVILLTQRVLLA</sequence>
<evidence type="ECO:0000313" key="1">
    <source>
        <dbReference type="EMBL" id="GAI49967.1"/>
    </source>
</evidence>
<accession>X1P116</accession>
<reference evidence="1" key="1">
    <citation type="journal article" date="2014" name="Front. Microbiol.">
        <title>High frequency of phylogenetically diverse reductive dehalogenase-homologous genes in deep subseafloor sedimentary metagenomes.</title>
        <authorList>
            <person name="Kawai M."/>
            <person name="Futagami T."/>
            <person name="Toyoda A."/>
            <person name="Takaki Y."/>
            <person name="Nishi S."/>
            <person name="Hori S."/>
            <person name="Arai W."/>
            <person name="Tsubouchi T."/>
            <person name="Morono Y."/>
            <person name="Uchiyama I."/>
            <person name="Ito T."/>
            <person name="Fujiyama A."/>
            <person name="Inagaki F."/>
            <person name="Takami H."/>
        </authorList>
    </citation>
    <scope>NUCLEOTIDE SEQUENCE</scope>
    <source>
        <strain evidence="1">Expedition CK06-06</strain>
    </source>
</reference>
<organism evidence="1">
    <name type="scientific">marine sediment metagenome</name>
    <dbReference type="NCBI Taxonomy" id="412755"/>
    <lineage>
        <taxon>unclassified sequences</taxon>
        <taxon>metagenomes</taxon>
        <taxon>ecological metagenomes</taxon>
    </lineage>
</organism>
<protein>
    <submittedName>
        <fullName evidence="1">Uncharacterized protein</fullName>
    </submittedName>
</protein>
<dbReference type="AlphaFoldDB" id="X1P116"/>
<gene>
    <name evidence="1" type="ORF">S06H3_52517</name>
</gene>
<dbReference type="EMBL" id="BARV01033407">
    <property type="protein sequence ID" value="GAI49967.1"/>
    <property type="molecule type" value="Genomic_DNA"/>
</dbReference>
<proteinExistence type="predicted"/>
<comment type="caution">
    <text evidence="1">The sequence shown here is derived from an EMBL/GenBank/DDBJ whole genome shotgun (WGS) entry which is preliminary data.</text>
</comment>
<name>X1P116_9ZZZZ</name>